<accession>A0A9Q0QZW6</accession>
<reference evidence="2" key="1">
    <citation type="journal article" date="2023" name="Plant J.">
        <title>The genome of the king protea, Protea cynaroides.</title>
        <authorList>
            <person name="Chang J."/>
            <person name="Duong T.A."/>
            <person name="Schoeman C."/>
            <person name="Ma X."/>
            <person name="Roodt D."/>
            <person name="Barker N."/>
            <person name="Li Z."/>
            <person name="Van de Peer Y."/>
            <person name="Mizrachi E."/>
        </authorList>
    </citation>
    <scope>NUCLEOTIDE SEQUENCE</scope>
    <source>
        <tissue evidence="2">Young leaves</tissue>
    </source>
</reference>
<name>A0A9Q0QZW6_9MAGN</name>
<comment type="caution">
    <text evidence="2">The sequence shown here is derived from an EMBL/GenBank/DDBJ whole genome shotgun (WGS) entry which is preliminary data.</text>
</comment>
<dbReference type="AlphaFoldDB" id="A0A9Q0QZW6"/>
<gene>
    <name evidence="2" type="ORF">NE237_009030</name>
</gene>
<protein>
    <submittedName>
        <fullName evidence="2">Uncharacterized protein</fullName>
    </submittedName>
</protein>
<evidence type="ECO:0000313" key="3">
    <source>
        <dbReference type="Proteomes" id="UP001141806"/>
    </source>
</evidence>
<evidence type="ECO:0000313" key="2">
    <source>
        <dbReference type="EMBL" id="KAJ4978250.1"/>
    </source>
</evidence>
<keyword evidence="3" id="KW-1185">Reference proteome</keyword>
<evidence type="ECO:0000256" key="1">
    <source>
        <dbReference type="SAM" id="MobiDB-lite"/>
    </source>
</evidence>
<dbReference type="Proteomes" id="UP001141806">
    <property type="component" value="Unassembled WGS sequence"/>
</dbReference>
<sequence>MFPLLTQTEFKTIIKLDECILVISIRSTLSLGQSVESSSDRLPARSDCLGKTGRNRGWMRWGLVTSWIRAGSGSTIPDREDRVASRRKKKKIGNSRFSENTGNEKENRKLSGILEEGTSRCLPDILKELGLLPTINVGP</sequence>
<organism evidence="2 3">
    <name type="scientific">Protea cynaroides</name>
    <dbReference type="NCBI Taxonomy" id="273540"/>
    <lineage>
        <taxon>Eukaryota</taxon>
        <taxon>Viridiplantae</taxon>
        <taxon>Streptophyta</taxon>
        <taxon>Embryophyta</taxon>
        <taxon>Tracheophyta</taxon>
        <taxon>Spermatophyta</taxon>
        <taxon>Magnoliopsida</taxon>
        <taxon>Proteales</taxon>
        <taxon>Proteaceae</taxon>
        <taxon>Protea</taxon>
    </lineage>
</organism>
<proteinExistence type="predicted"/>
<feature type="region of interest" description="Disordered" evidence="1">
    <location>
        <begin position="74"/>
        <end position="108"/>
    </location>
</feature>
<dbReference type="EMBL" id="JAMYWD010000002">
    <property type="protein sequence ID" value="KAJ4978250.1"/>
    <property type="molecule type" value="Genomic_DNA"/>
</dbReference>